<evidence type="ECO:0000259" key="2">
    <source>
        <dbReference type="Pfam" id="PF01847"/>
    </source>
</evidence>
<comment type="similarity">
    <text evidence="1">Belongs to the VHL family.</text>
</comment>
<dbReference type="FunFam" id="2.60.40.780:FF:000001">
    <property type="entry name" value="von Hippel-Lindau disease tumor suppressor"/>
    <property type="match status" value="1"/>
</dbReference>
<dbReference type="AlphaFoldDB" id="U5EUF5"/>
<dbReference type="Pfam" id="PF01847">
    <property type="entry name" value="VHL"/>
    <property type="match status" value="1"/>
</dbReference>
<dbReference type="InterPro" id="IPR024053">
    <property type="entry name" value="VHL_beta_dom"/>
</dbReference>
<dbReference type="EMBL" id="GANO01003905">
    <property type="protein sequence ID" value="JAB55966.1"/>
    <property type="molecule type" value="mRNA"/>
</dbReference>
<feature type="domain" description="von Hippel-Lindau disease tumour suppressor beta" evidence="2">
    <location>
        <begin position="7"/>
        <end position="83"/>
    </location>
</feature>
<dbReference type="Gene3D" id="2.60.40.780">
    <property type="entry name" value="von Hippel-Lindau disease tumour suppressor, beta domain"/>
    <property type="match status" value="1"/>
</dbReference>
<reference evidence="3" key="1">
    <citation type="journal article" date="2014" name="Insect Biochem. Mol. Biol.">
        <title>An insight into the sialome of the frog biting fly, Corethrella appendiculata.</title>
        <authorList>
            <person name="Ribeiro J.M.C."/>
            <person name="Chagas A.C."/>
            <person name="Pham V.M."/>
            <person name="Lounibos L.P."/>
            <person name="Calvo E."/>
        </authorList>
    </citation>
    <scope>NUCLEOTIDE SEQUENCE</scope>
    <source>
        <tissue evidence="3">Salivary glands</tissue>
    </source>
</reference>
<dbReference type="InterPro" id="IPR022772">
    <property type="entry name" value="VHL_tumour_suppress_b/a_dom"/>
</dbReference>
<dbReference type="InterPro" id="IPR037140">
    <property type="entry name" value="VHL_beta_dom_sf"/>
</dbReference>
<name>U5EUF5_9DIPT</name>
<organism evidence="3">
    <name type="scientific">Corethrella appendiculata</name>
    <dbReference type="NCBI Taxonomy" id="1370023"/>
    <lineage>
        <taxon>Eukaryota</taxon>
        <taxon>Metazoa</taxon>
        <taxon>Ecdysozoa</taxon>
        <taxon>Arthropoda</taxon>
        <taxon>Hexapoda</taxon>
        <taxon>Insecta</taxon>
        <taxon>Pterygota</taxon>
        <taxon>Neoptera</taxon>
        <taxon>Endopterygota</taxon>
        <taxon>Diptera</taxon>
        <taxon>Nematocera</taxon>
        <taxon>Culicoidea</taxon>
        <taxon>Chaoboridae</taxon>
        <taxon>Corethrella</taxon>
    </lineage>
</organism>
<dbReference type="CDD" id="cd05468">
    <property type="entry name" value="pVHL"/>
    <property type="match status" value="1"/>
</dbReference>
<evidence type="ECO:0000256" key="1">
    <source>
        <dbReference type="ARBA" id="ARBA00010057"/>
    </source>
</evidence>
<accession>U5EUF5</accession>
<keyword evidence="3" id="KW-0436">Ligase</keyword>
<dbReference type="InterPro" id="IPR036208">
    <property type="entry name" value="VHL_sf"/>
</dbReference>
<protein>
    <submittedName>
        <fullName evidence="3">Putative e3 ubiquitin ligase vhl component von hippel-lindau tumor suppressor in s</fullName>
    </submittedName>
</protein>
<proteinExistence type="evidence at transcript level"/>
<sequence length="156" mass="18867">MEGDPNLRSLQSLIRSFILFKNITERNIDIYWVNYTSKFIHYTRLKPNETSKVNTYETHPWVFKDSETGERMHVAHNLVYFPEPWYTRIDHTGRFGRILVEIHFPMRTLKESCLWRVLNSLKNKENFLDLELPKSIIDELRICYNLYLRNNNKTIL</sequence>
<dbReference type="SUPFAM" id="SSF49468">
    <property type="entry name" value="VHL"/>
    <property type="match status" value="1"/>
</dbReference>
<dbReference type="GO" id="GO:0016874">
    <property type="term" value="F:ligase activity"/>
    <property type="evidence" value="ECO:0007669"/>
    <property type="project" value="UniProtKB-KW"/>
</dbReference>
<evidence type="ECO:0000313" key="3">
    <source>
        <dbReference type="EMBL" id="JAB55966.1"/>
    </source>
</evidence>